<keyword evidence="2" id="KW-1185">Reference proteome</keyword>
<organism evidence="1 2">
    <name type="scientific">Streptococcus hillyeri</name>
    <dbReference type="NCBI Taxonomy" id="2282420"/>
    <lineage>
        <taxon>Bacteria</taxon>
        <taxon>Bacillati</taxon>
        <taxon>Bacillota</taxon>
        <taxon>Bacilli</taxon>
        <taxon>Lactobacillales</taxon>
        <taxon>Streptococcaceae</taxon>
        <taxon>Streptococcus</taxon>
    </lineage>
</organism>
<protein>
    <submittedName>
        <fullName evidence="1">DUF2625 family protein</fullName>
    </submittedName>
</protein>
<reference evidence="1 2" key="1">
    <citation type="submission" date="2018-10" db="EMBL/GenBank/DDBJ databases">
        <title>Streptococcus hillyeri sp. nov., isolated from equine tracheal sample.</title>
        <authorList>
            <person name="Macfadyen A.C."/>
            <person name="Waller A."/>
            <person name="Paterson G.K."/>
        </authorList>
    </citation>
    <scope>NUCLEOTIDE SEQUENCE [LARGE SCALE GENOMIC DNA]</scope>
    <source>
        <strain evidence="1 2">28462</strain>
    </source>
</reference>
<accession>A0A3L9DLY6</accession>
<dbReference type="Proteomes" id="UP000279194">
    <property type="component" value="Unassembled WGS sequence"/>
</dbReference>
<name>A0A3L9DLY6_9STRE</name>
<dbReference type="EMBL" id="RCVM01000023">
    <property type="protein sequence ID" value="RLY01714.1"/>
    <property type="molecule type" value="Genomic_DNA"/>
</dbReference>
<dbReference type="Pfam" id="PF10946">
    <property type="entry name" value="DUF2625"/>
    <property type="match status" value="1"/>
</dbReference>
<gene>
    <name evidence="1" type="ORF">EAF07_09070</name>
</gene>
<dbReference type="AlphaFoldDB" id="A0A3L9DLY6"/>
<dbReference type="OrthoDB" id="1550811at2"/>
<sequence>MSDMIDWLEKQYCQTDMTVKICEPNPQAVDHLKSIYQIDEESFMGNILLHTGGIVVENWLRIYGSGQYDFATKNEELSEFSSLIVAEDVTGGLFAQQSDGKIRYFSADGLEWEDLDISYNELILFSTSPQRMAMFYSHARWEGWEQDLEQLQPHEGVSYYPFLWSKESQDGFSTKIVPMADIFELEKSFL</sequence>
<evidence type="ECO:0000313" key="1">
    <source>
        <dbReference type="EMBL" id="RLY01714.1"/>
    </source>
</evidence>
<evidence type="ECO:0000313" key="2">
    <source>
        <dbReference type="Proteomes" id="UP000279194"/>
    </source>
</evidence>
<dbReference type="InterPro" id="IPR021239">
    <property type="entry name" value="DUF2625"/>
</dbReference>
<comment type="caution">
    <text evidence="1">The sequence shown here is derived from an EMBL/GenBank/DDBJ whole genome shotgun (WGS) entry which is preliminary data.</text>
</comment>
<dbReference type="RefSeq" id="WP_121836240.1">
    <property type="nucleotide sequence ID" value="NZ_CP163513.1"/>
</dbReference>
<proteinExistence type="predicted"/>